<protein>
    <recommendedName>
        <fullName evidence="5">PCI domain-containing protein</fullName>
    </recommendedName>
</protein>
<evidence type="ECO:0000313" key="3">
    <source>
        <dbReference type="EMBL" id="OAA58282.1"/>
    </source>
</evidence>
<feature type="compositionally biased region" description="Gly residues" evidence="1">
    <location>
        <begin position="282"/>
        <end position="292"/>
    </location>
</feature>
<gene>
    <name evidence="3" type="ORF">ISF_06821</name>
</gene>
<feature type="signal peptide" evidence="2">
    <location>
        <begin position="1"/>
        <end position="21"/>
    </location>
</feature>
<dbReference type="OrthoDB" id="3538998at2759"/>
<feature type="chain" id="PRO_5007891757" description="PCI domain-containing protein" evidence="2">
    <location>
        <begin position="22"/>
        <end position="334"/>
    </location>
</feature>
<evidence type="ECO:0000313" key="4">
    <source>
        <dbReference type="Proteomes" id="UP000076744"/>
    </source>
</evidence>
<dbReference type="EMBL" id="AZHB01000018">
    <property type="protein sequence ID" value="OAA58282.1"/>
    <property type="molecule type" value="Genomic_DNA"/>
</dbReference>
<dbReference type="RefSeq" id="XP_018702465.1">
    <property type="nucleotide sequence ID" value="XM_018850425.1"/>
</dbReference>
<dbReference type="AlphaFoldDB" id="A0A167R587"/>
<evidence type="ECO:0000256" key="1">
    <source>
        <dbReference type="SAM" id="MobiDB-lite"/>
    </source>
</evidence>
<evidence type="ECO:0008006" key="5">
    <source>
        <dbReference type="Google" id="ProtNLM"/>
    </source>
</evidence>
<feature type="region of interest" description="Disordered" evidence="1">
    <location>
        <begin position="278"/>
        <end position="313"/>
    </location>
</feature>
<sequence length="334" mass="34188">MLATSLYTVLAITFGAATVAADVTLTKNGCIDPSSFESCQAAANKKTSACIAQAKKDGSQQELLACGCQDSVDNFNCYAASCWNQVWGCQYQEYIVQYFRGCPIAKQPVPYFPAPNNAPAACSCNLGKIFFAYNGAIQQAAQCVHNQNSGDAGANLQVMQGCNCCQISGAMSSFFEICPNTDPKLLGLNNIGQLQTAANTQFSSCGKYLNTYDCAKDLGFKLDGVSTYLKPDDQLTTGTATISNVPGTVTAPASGRVFTYTNGGDGTVYTITAAGKFSDSGSGSGSPPGSGSGSDSASGSANPSQTSKPKSAGTAISVSGLSAVAAALCAVALL</sequence>
<reference evidence="3 4" key="1">
    <citation type="journal article" date="2016" name="Genome Biol. Evol.">
        <title>Divergent and convergent evolution of fungal pathogenicity.</title>
        <authorList>
            <person name="Shang Y."/>
            <person name="Xiao G."/>
            <person name="Zheng P."/>
            <person name="Cen K."/>
            <person name="Zhan S."/>
            <person name="Wang C."/>
        </authorList>
    </citation>
    <scope>NUCLEOTIDE SEQUENCE [LARGE SCALE GENOMIC DNA]</scope>
    <source>
        <strain evidence="3 4">ARSEF 2679</strain>
    </source>
</reference>
<proteinExistence type="predicted"/>
<name>A0A167R587_CORFA</name>
<evidence type="ECO:0000256" key="2">
    <source>
        <dbReference type="SAM" id="SignalP"/>
    </source>
</evidence>
<organism evidence="3 4">
    <name type="scientific">Cordyceps fumosorosea (strain ARSEF 2679)</name>
    <name type="common">Isaria fumosorosea</name>
    <dbReference type="NCBI Taxonomy" id="1081104"/>
    <lineage>
        <taxon>Eukaryota</taxon>
        <taxon>Fungi</taxon>
        <taxon>Dikarya</taxon>
        <taxon>Ascomycota</taxon>
        <taxon>Pezizomycotina</taxon>
        <taxon>Sordariomycetes</taxon>
        <taxon>Hypocreomycetidae</taxon>
        <taxon>Hypocreales</taxon>
        <taxon>Cordycipitaceae</taxon>
        <taxon>Cordyceps</taxon>
    </lineage>
</organism>
<accession>A0A167R587</accession>
<dbReference type="GeneID" id="30023113"/>
<comment type="caution">
    <text evidence="3">The sequence shown here is derived from an EMBL/GenBank/DDBJ whole genome shotgun (WGS) entry which is preliminary data.</text>
</comment>
<keyword evidence="4" id="KW-1185">Reference proteome</keyword>
<keyword evidence="2" id="KW-0732">Signal</keyword>
<dbReference type="Proteomes" id="UP000076744">
    <property type="component" value="Unassembled WGS sequence"/>
</dbReference>